<keyword evidence="2" id="KW-1185">Reference proteome</keyword>
<evidence type="ECO:0000313" key="2">
    <source>
        <dbReference type="Proteomes" id="UP001165960"/>
    </source>
</evidence>
<dbReference type="EMBL" id="QTSX02005751">
    <property type="protein sequence ID" value="KAJ9058000.1"/>
    <property type="molecule type" value="Genomic_DNA"/>
</dbReference>
<proteinExistence type="predicted"/>
<dbReference type="Proteomes" id="UP001165960">
    <property type="component" value="Unassembled WGS sequence"/>
</dbReference>
<sequence>MTNVFNHEHLFSLVSVLVLSGSGFVFENPFVLIGDYIKNQIDQTFNVFSDAPRKLPTPRKFKAVPLEKVSSNLERSLISICPMEKILGIECVCSTRYKDVVVVKNLMMDSMALIAADVINKDIVVAYRPTLTVKNFVVDMDFIKVQMNNAPRDVLVHRGFYRHHISIRDRVFNEVKHLLLTPRYSNYTLHLTGFSLGGAIATISLPDWKHFMKQHNFGNSIESYTYESPRVGNEQFVKFIESMDVPVIRYTFSNDMIPRLPPRALGFTHTGLEYHFDDNHLTQCRQDYDEDSNCALSHKFPILISSHIFPDGKLIPIPPYC</sequence>
<name>A0ACC2S6T6_9FUNG</name>
<gene>
    <name evidence="1" type="ORF">DSO57_1017149</name>
</gene>
<evidence type="ECO:0000313" key="1">
    <source>
        <dbReference type="EMBL" id="KAJ9058000.1"/>
    </source>
</evidence>
<reference evidence="1" key="1">
    <citation type="submission" date="2022-04" db="EMBL/GenBank/DDBJ databases">
        <title>Genome of the entomopathogenic fungus Entomophthora muscae.</title>
        <authorList>
            <person name="Elya C."/>
            <person name="Lovett B.R."/>
            <person name="Lee E."/>
            <person name="Macias A.M."/>
            <person name="Hajek A.E."/>
            <person name="De Bivort B.L."/>
            <person name="Kasson M.T."/>
            <person name="De Fine Licht H.H."/>
            <person name="Stajich J.E."/>
        </authorList>
    </citation>
    <scope>NUCLEOTIDE SEQUENCE</scope>
    <source>
        <strain evidence="1">Berkeley</strain>
    </source>
</reference>
<protein>
    <submittedName>
        <fullName evidence="1">Uncharacterized protein</fullName>
    </submittedName>
</protein>
<accession>A0ACC2S6T6</accession>
<organism evidence="1 2">
    <name type="scientific">Entomophthora muscae</name>
    <dbReference type="NCBI Taxonomy" id="34485"/>
    <lineage>
        <taxon>Eukaryota</taxon>
        <taxon>Fungi</taxon>
        <taxon>Fungi incertae sedis</taxon>
        <taxon>Zoopagomycota</taxon>
        <taxon>Entomophthoromycotina</taxon>
        <taxon>Entomophthoromycetes</taxon>
        <taxon>Entomophthorales</taxon>
        <taxon>Entomophthoraceae</taxon>
        <taxon>Entomophthora</taxon>
    </lineage>
</organism>
<comment type="caution">
    <text evidence="1">The sequence shown here is derived from an EMBL/GenBank/DDBJ whole genome shotgun (WGS) entry which is preliminary data.</text>
</comment>